<name>A0AAN8DT07_CHAGU</name>
<reference evidence="1 2" key="1">
    <citation type="journal article" date="2023" name="Mol. Biol. Evol.">
        <title>Genomics of Secondarily Temperate Adaptation in the Only Non-Antarctic Icefish.</title>
        <authorList>
            <person name="Rivera-Colon A.G."/>
            <person name="Rayamajhi N."/>
            <person name="Minhas B.F."/>
            <person name="Madrigal G."/>
            <person name="Bilyk K.T."/>
            <person name="Yoon V."/>
            <person name="Hune M."/>
            <person name="Gregory S."/>
            <person name="Cheng C.H.C."/>
            <person name="Catchen J.M."/>
        </authorList>
    </citation>
    <scope>NUCLEOTIDE SEQUENCE [LARGE SCALE GENOMIC DNA]</scope>
    <source>
        <tissue evidence="1">White muscle</tissue>
    </source>
</reference>
<keyword evidence="2" id="KW-1185">Reference proteome</keyword>
<evidence type="ECO:0000313" key="1">
    <source>
        <dbReference type="EMBL" id="KAK5925155.1"/>
    </source>
</evidence>
<comment type="caution">
    <text evidence="1">The sequence shown here is derived from an EMBL/GenBank/DDBJ whole genome shotgun (WGS) entry which is preliminary data.</text>
</comment>
<evidence type="ECO:0000313" key="2">
    <source>
        <dbReference type="Proteomes" id="UP001331515"/>
    </source>
</evidence>
<organism evidence="1 2">
    <name type="scientific">Champsocephalus gunnari</name>
    <name type="common">Mackerel icefish</name>
    <dbReference type="NCBI Taxonomy" id="52237"/>
    <lineage>
        <taxon>Eukaryota</taxon>
        <taxon>Metazoa</taxon>
        <taxon>Chordata</taxon>
        <taxon>Craniata</taxon>
        <taxon>Vertebrata</taxon>
        <taxon>Euteleostomi</taxon>
        <taxon>Actinopterygii</taxon>
        <taxon>Neopterygii</taxon>
        <taxon>Teleostei</taxon>
        <taxon>Neoteleostei</taxon>
        <taxon>Acanthomorphata</taxon>
        <taxon>Eupercaria</taxon>
        <taxon>Perciformes</taxon>
        <taxon>Notothenioidei</taxon>
        <taxon>Channichthyidae</taxon>
        <taxon>Champsocephalus</taxon>
    </lineage>
</organism>
<sequence length="101" mass="11385">MPRNTAKLCQTLPISSAHICLFKSSRATYSRPVPLCPFLSDPATWSEPFLPWVAISSQEPLPGCNPGCVMRGRRESKPRQGQIGFKPKYKKITIKRQRRGT</sequence>
<accession>A0AAN8DT07</accession>
<protein>
    <submittedName>
        <fullName evidence="1">Uncharacterized protein</fullName>
    </submittedName>
</protein>
<dbReference type="EMBL" id="JAURVH010001520">
    <property type="protein sequence ID" value="KAK5925155.1"/>
    <property type="molecule type" value="Genomic_DNA"/>
</dbReference>
<dbReference type="Proteomes" id="UP001331515">
    <property type="component" value="Unassembled WGS sequence"/>
</dbReference>
<proteinExistence type="predicted"/>
<dbReference type="AlphaFoldDB" id="A0AAN8DT07"/>
<gene>
    <name evidence="1" type="ORF">CgunFtcFv8_017701</name>
</gene>